<accession>T1JWF7</accession>
<dbReference type="GO" id="GO:0005509">
    <property type="term" value="F:calcium ion binding"/>
    <property type="evidence" value="ECO:0007669"/>
    <property type="project" value="InterPro"/>
</dbReference>
<evidence type="ECO:0000313" key="4">
    <source>
        <dbReference type="EnsemblMetazoa" id="tetur02g08100.1"/>
    </source>
</evidence>
<keyword evidence="2" id="KW-0677">Repeat</keyword>
<dbReference type="PANTHER" id="PTHR23055">
    <property type="entry name" value="CALCIUM BINDING PROTEINS"/>
    <property type="match status" value="1"/>
</dbReference>
<dbReference type="PROSITE" id="PS50222">
    <property type="entry name" value="EF_HAND_2"/>
    <property type="match status" value="2"/>
</dbReference>
<dbReference type="STRING" id="32264.T1JWF7"/>
<dbReference type="eggNOG" id="KOG0044">
    <property type="taxonomic scope" value="Eukaryota"/>
</dbReference>
<organism evidence="4 5">
    <name type="scientific">Tetranychus urticae</name>
    <name type="common">Two-spotted spider mite</name>
    <dbReference type="NCBI Taxonomy" id="32264"/>
    <lineage>
        <taxon>Eukaryota</taxon>
        <taxon>Metazoa</taxon>
        <taxon>Ecdysozoa</taxon>
        <taxon>Arthropoda</taxon>
        <taxon>Chelicerata</taxon>
        <taxon>Arachnida</taxon>
        <taxon>Acari</taxon>
        <taxon>Acariformes</taxon>
        <taxon>Trombidiformes</taxon>
        <taxon>Prostigmata</taxon>
        <taxon>Eleutherengona</taxon>
        <taxon>Raphignathae</taxon>
        <taxon>Tetranychoidea</taxon>
        <taxon>Tetranychidae</taxon>
        <taxon>Tetranychus</taxon>
    </lineage>
</organism>
<evidence type="ECO:0000256" key="1">
    <source>
        <dbReference type="ARBA" id="ARBA00022723"/>
    </source>
</evidence>
<dbReference type="InterPro" id="IPR028846">
    <property type="entry name" value="Recoverin"/>
</dbReference>
<feature type="domain" description="EF-hand" evidence="3">
    <location>
        <begin position="133"/>
        <end position="168"/>
    </location>
</feature>
<sequence length="210" mass="24622">MAKLASTTQFAKHELRKIYQGFKQECPNGVCKEDSFKNLFSSFFPLGDGSLYASCVFNACKRYLNKSSINFEQFLTILSMLSRGNLNDQIEWVFMLYDVHGDQVITKDEMMIVVKAVYLMLGSSTQPRVNDAHIRQHVDRVFKEIDIHNRGSITYEDFYSWCKKEDRMQSFAIFDTVFYEKLDYLFKDTGQILNEMDALDNLLIRKLYKQ</sequence>
<dbReference type="Pfam" id="PF13499">
    <property type="entry name" value="EF-hand_7"/>
    <property type="match status" value="1"/>
</dbReference>
<keyword evidence="1" id="KW-0479">Metal-binding</keyword>
<dbReference type="InterPro" id="IPR002048">
    <property type="entry name" value="EF_hand_dom"/>
</dbReference>
<evidence type="ECO:0000256" key="2">
    <source>
        <dbReference type="ARBA" id="ARBA00022737"/>
    </source>
</evidence>
<dbReference type="SUPFAM" id="SSF47473">
    <property type="entry name" value="EF-hand"/>
    <property type="match status" value="1"/>
</dbReference>
<reference evidence="5" key="1">
    <citation type="submission" date="2011-08" db="EMBL/GenBank/DDBJ databases">
        <authorList>
            <person name="Rombauts S."/>
        </authorList>
    </citation>
    <scope>NUCLEOTIDE SEQUENCE</scope>
    <source>
        <strain evidence="5">London</strain>
    </source>
</reference>
<dbReference type="PRINTS" id="PR00450">
    <property type="entry name" value="RECOVERIN"/>
</dbReference>
<reference evidence="4" key="2">
    <citation type="submission" date="2015-06" db="UniProtKB">
        <authorList>
            <consortium name="EnsemblMetazoa"/>
        </authorList>
    </citation>
    <scope>IDENTIFICATION</scope>
</reference>
<dbReference type="AlphaFoldDB" id="T1JWF7"/>
<dbReference type="Gene3D" id="1.10.238.10">
    <property type="entry name" value="EF-hand"/>
    <property type="match status" value="1"/>
</dbReference>
<keyword evidence="5" id="KW-1185">Reference proteome</keyword>
<feature type="domain" description="EF-hand" evidence="3">
    <location>
        <begin position="85"/>
        <end position="120"/>
    </location>
</feature>
<dbReference type="InterPro" id="IPR011992">
    <property type="entry name" value="EF-hand-dom_pair"/>
</dbReference>
<evidence type="ECO:0000259" key="3">
    <source>
        <dbReference type="PROSITE" id="PS50222"/>
    </source>
</evidence>
<dbReference type="SMART" id="SM00054">
    <property type="entry name" value="EFh"/>
    <property type="match status" value="2"/>
</dbReference>
<dbReference type="EnsemblMetazoa" id="tetur02g08100.1">
    <property type="protein sequence ID" value="tetur02g08100.1"/>
    <property type="gene ID" value="tetur02g08100"/>
</dbReference>
<evidence type="ECO:0000313" key="5">
    <source>
        <dbReference type="Proteomes" id="UP000015104"/>
    </source>
</evidence>
<dbReference type="Proteomes" id="UP000015104">
    <property type="component" value="Unassembled WGS sequence"/>
</dbReference>
<dbReference type="PANTHER" id="PTHR23055:SF167">
    <property type="entry name" value="EF-HAND DOMAIN-CONTAINING PROTEIN"/>
    <property type="match status" value="1"/>
</dbReference>
<dbReference type="EMBL" id="CAEY01000811">
    <property type="status" value="NOT_ANNOTATED_CDS"/>
    <property type="molecule type" value="Genomic_DNA"/>
</dbReference>
<dbReference type="HOGENOM" id="CLU_072366_2_1_1"/>
<proteinExistence type="predicted"/>
<protein>
    <recommendedName>
        <fullName evidence="3">EF-hand domain-containing protein</fullName>
    </recommendedName>
</protein>
<name>T1JWF7_TETUR</name>